<feature type="compositionally biased region" description="Basic and acidic residues" evidence="4">
    <location>
        <begin position="33"/>
        <end position="57"/>
    </location>
</feature>
<comment type="function">
    <text evidence="3">Component of the exocyst complex.</text>
</comment>
<evidence type="ECO:0000259" key="5">
    <source>
        <dbReference type="Pfam" id="PF03081"/>
    </source>
</evidence>
<dbReference type="AlphaFoldDB" id="A0AAV7EF47"/>
<dbReference type="Pfam" id="PF03081">
    <property type="entry name" value="Exo70_C"/>
    <property type="match status" value="1"/>
</dbReference>
<dbReference type="Gene3D" id="1.20.1280.170">
    <property type="entry name" value="Exocyst complex component Exo70"/>
    <property type="match status" value="1"/>
</dbReference>
<comment type="caution">
    <text evidence="6">The sequence shown here is derived from an EMBL/GenBank/DDBJ whole genome shotgun (WGS) entry which is preliminary data.</text>
</comment>
<feature type="region of interest" description="Disordered" evidence="4">
    <location>
        <begin position="1"/>
        <end position="57"/>
    </location>
</feature>
<dbReference type="PANTHER" id="PTHR12542">
    <property type="entry name" value="EXOCYST COMPLEX PROTEIN EXO70"/>
    <property type="match status" value="1"/>
</dbReference>
<protein>
    <recommendedName>
        <fullName evidence="3">Exocyst subunit Exo70 family protein</fullName>
    </recommendedName>
</protein>
<dbReference type="Pfam" id="PF20669">
    <property type="entry name" value="Exo70_N"/>
    <property type="match status" value="1"/>
</dbReference>
<dbReference type="GO" id="GO:0005546">
    <property type="term" value="F:phosphatidylinositol-4,5-bisphosphate binding"/>
    <property type="evidence" value="ECO:0007669"/>
    <property type="project" value="InterPro"/>
</dbReference>
<evidence type="ECO:0000313" key="6">
    <source>
        <dbReference type="EMBL" id="KAG9446386.1"/>
    </source>
</evidence>
<comment type="similarity">
    <text evidence="1 3">Belongs to the EXO70 family.</text>
</comment>
<feature type="compositionally biased region" description="Basic and acidic residues" evidence="4">
    <location>
        <begin position="210"/>
        <end position="225"/>
    </location>
</feature>
<feature type="region of interest" description="Disordered" evidence="4">
    <location>
        <begin position="165"/>
        <end position="242"/>
    </location>
</feature>
<keyword evidence="3" id="KW-0268">Exocytosis</keyword>
<feature type="region of interest" description="Disordered" evidence="4">
    <location>
        <begin position="458"/>
        <end position="513"/>
    </location>
</feature>
<dbReference type="InterPro" id="IPR016159">
    <property type="entry name" value="Cullin_repeat-like_dom_sf"/>
</dbReference>
<evidence type="ECO:0000256" key="1">
    <source>
        <dbReference type="ARBA" id="ARBA00006756"/>
    </source>
</evidence>
<sequence>MDRKFSGKGGSRSFSKEKASTPAGSDLAGSAPDRAREKSDSAGERASDLDTRLRTISEGEEGMDAFLDSLSVSHDCQIPPDVPPCFDKLVALVDGEVGRYDHDRARGGYEDEYSPLLDAVEKLSRVVNSLIGFPSESKYSAPLSQGSAVLQSAMSFLEEEFRWLLEDSPGGGGGDQGESHGETTTTTAAAAASEKHYPSSSSFSSSSSCHPREDRQSGVEGHFREQQGQQHGQQQQPGDSVSTQQLERFATYPTEIMGRLRKTAATMISAGYGTECCQVYSIARRNALEESLRRIGVEKLSMDEVQKLTWESLEGEISTWTKACKRCVEVYFPGEKRVCEAVFPEWTGVTPGLLSNLARGLVIQLLNFAEAALRDLIPVLDDLFPGDASPELKSETASARRRLGDAAVGSFSDLENSIKADAAKVPVPGGAVHPLTRYVMNYLKYACGEYKETMEQVYAEHQHSHHHHHPQGRDHVNMPHDEGGRGRGRSHPSHPHNEPPEPRRDGAGPQHLIPSPFVLQLNEVMNLLDNNLDAKSKLYKDPSLRCIFLMNNKRYIMQKIKGSAEIHALLGDTRKRAAELRHFHKTYTRETWSKVLACLKDDGLMQGKSTLNRALLKDRFKTFNTMFDDIHKTQSTWVVSDEQLQSELRVSISAVVVPAYRSFLGRFRHHLDSGRNAEKYIKFGPEELESSIEDLFDGTPASMARRRS</sequence>
<keyword evidence="3" id="KW-0653">Protein transport</keyword>
<feature type="domain" description="Exocyst complex subunit Exo70 C-terminal" evidence="5">
    <location>
        <begin position="319"/>
        <end position="694"/>
    </location>
</feature>
<dbReference type="GO" id="GO:0006887">
    <property type="term" value="P:exocytosis"/>
    <property type="evidence" value="ECO:0007669"/>
    <property type="project" value="UniProtKB-KW"/>
</dbReference>
<feature type="compositionally biased region" description="Low complexity" evidence="4">
    <location>
        <begin position="226"/>
        <end position="236"/>
    </location>
</feature>
<dbReference type="InterPro" id="IPR004140">
    <property type="entry name" value="Exo70"/>
</dbReference>
<dbReference type="EMBL" id="JAINDJ010000005">
    <property type="protein sequence ID" value="KAG9446386.1"/>
    <property type="molecule type" value="Genomic_DNA"/>
</dbReference>
<evidence type="ECO:0000256" key="3">
    <source>
        <dbReference type="RuleBase" id="RU365026"/>
    </source>
</evidence>
<gene>
    <name evidence="6" type="ORF">H6P81_012514</name>
</gene>
<dbReference type="Proteomes" id="UP000825729">
    <property type="component" value="Unassembled WGS sequence"/>
</dbReference>
<feature type="compositionally biased region" description="Basic and acidic residues" evidence="4">
    <location>
        <begin position="471"/>
        <end position="485"/>
    </location>
</feature>
<evidence type="ECO:0000313" key="7">
    <source>
        <dbReference type="Proteomes" id="UP000825729"/>
    </source>
</evidence>
<feature type="compositionally biased region" description="Low complexity" evidence="4">
    <location>
        <begin position="183"/>
        <end position="192"/>
    </location>
</feature>
<feature type="compositionally biased region" description="Basic and acidic residues" evidence="4">
    <location>
        <begin position="495"/>
        <end position="506"/>
    </location>
</feature>
<dbReference type="SUPFAM" id="SSF74788">
    <property type="entry name" value="Cullin repeat-like"/>
    <property type="match status" value="1"/>
</dbReference>
<evidence type="ECO:0000256" key="2">
    <source>
        <dbReference type="ARBA" id="ARBA00022448"/>
    </source>
</evidence>
<dbReference type="GO" id="GO:0000145">
    <property type="term" value="C:exocyst"/>
    <property type="evidence" value="ECO:0007669"/>
    <property type="project" value="InterPro"/>
</dbReference>
<dbReference type="PANTHER" id="PTHR12542:SF127">
    <property type="entry name" value="EXOCYST COMPLEX COMPONENT EXO70C1"/>
    <property type="match status" value="1"/>
</dbReference>
<reference evidence="6 7" key="1">
    <citation type="submission" date="2021-07" db="EMBL/GenBank/DDBJ databases">
        <title>The Aristolochia fimbriata genome: insights into angiosperm evolution, floral development and chemical biosynthesis.</title>
        <authorList>
            <person name="Jiao Y."/>
        </authorList>
    </citation>
    <scope>NUCLEOTIDE SEQUENCE [LARGE SCALE GENOMIC DNA]</scope>
    <source>
        <strain evidence="6">IBCAS-2021</strain>
        <tissue evidence="6">Leaf</tissue>
    </source>
</reference>
<organism evidence="6 7">
    <name type="scientific">Aristolochia fimbriata</name>
    <name type="common">White veined hardy Dutchman's pipe vine</name>
    <dbReference type="NCBI Taxonomy" id="158543"/>
    <lineage>
        <taxon>Eukaryota</taxon>
        <taxon>Viridiplantae</taxon>
        <taxon>Streptophyta</taxon>
        <taxon>Embryophyta</taxon>
        <taxon>Tracheophyta</taxon>
        <taxon>Spermatophyta</taxon>
        <taxon>Magnoliopsida</taxon>
        <taxon>Magnoliidae</taxon>
        <taxon>Piperales</taxon>
        <taxon>Aristolochiaceae</taxon>
        <taxon>Aristolochia</taxon>
    </lineage>
</organism>
<proteinExistence type="inferred from homology"/>
<feature type="compositionally biased region" description="Low complexity" evidence="4">
    <location>
        <begin position="199"/>
        <end position="208"/>
    </location>
</feature>
<dbReference type="InterPro" id="IPR046364">
    <property type="entry name" value="Exo70_C"/>
</dbReference>
<dbReference type="GO" id="GO:0015031">
    <property type="term" value="P:protein transport"/>
    <property type="evidence" value="ECO:0007669"/>
    <property type="project" value="UniProtKB-KW"/>
</dbReference>
<accession>A0AAV7EF47</accession>
<keyword evidence="7" id="KW-1185">Reference proteome</keyword>
<keyword evidence="2 3" id="KW-0813">Transport</keyword>
<evidence type="ECO:0000256" key="4">
    <source>
        <dbReference type="SAM" id="MobiDB-lite"/>
    </source>
</evidence>
<name>A0AAV7EF47_ARIFI</name>